<keyword evidence="1" id="KW-0934">Plastid</keyword>
<dbReference type="EMBL" id="MH281629">
    <property type="protein sequence ID" value="AYR06293.1"/>
    <property type="molecule type" value="Genomic_DNA"/>
</dbReference>
<geneLocation type="plastid" evidence="1"/>
<organism evidence="1">
    <name type="scientific">Renouxia sp</name>
    <dbReference type="NCBI Taxonomy" id="2485823"/>
    <lineage>
        <taxon>Eukaryota</taxon>
        <taxon>Rhodophyta</taxon>
        <taxon>Florideophyceae</taxon>
        <taxon>Corallinophycidae</taxon>
        <taxon>Rhodogorgonales</taxon>
        <taxon>Rhodogorgonaceae</taxon>
        <taxon>Renouxia</taxon>
    </lineage>
</organism>
<gene>
    <name evidence="1" type="primary">ycf41</name>
</gene>
<evidence type="ECO:0000313" key="1">
    <source>
        <dbReference type="EMBL" id="AYR06293.1"/>
    </source>
</evidence>
<proteinExistence type="predicted"/>
<protein>
    <submittedName>
        <fullName evidence="1">Putative single-stranded DNA binding protein</fullName>
    </submittedName>
</protein>
<name>A0A3G3MHJ1_9FLOR</name>
<accession>A0A3G3MHJ1</accession>
<sequence>MNICLLTARIIESPKRIFRDDQYSTEFKISFPHLKKNLCSTITISKGKISEHIFDLYYLGDYIILEGKLLIRKHPNQKSALVIRITNLHPAHIFINK</sequence>
<reference evidence="1" key="1">
    <citation type="journal article" date="2018" name="Genome Biol. Evol.">
        <title>Mitochondrial and Plastid Genomes from Coralline Red Algae Provide Insights into the Incongruent Evolutionary Histories of Organelles.</title>
        <authorList>
            <person name="Lee J."/>
            <person name="Song H.J."/>
            <person name="In Park S."/>
            <person name="Lee Y.M."/>
            <person name="Jeong S.Y."/>
            <person name="Oh Cho T."/>
            <person name="Kim J.H."/>
            <person name="Choi H.G."/>
            <person name="Choi C.G."/>
            <person name="Nelson W.A."/>
            <person name="Fredericq S."/>
            <person name="Bhattacharya D."/>
            <person name="Su Yoon H."/>
        </authorList>
    </citation>
    <scope>NUCLEOTIDE SEQUENCE</scope>
</reference>
<dbReference type="AlphaFoldDB" id="A0A3G3MHJ1"/>